<dbReference type="EMBL" id="JAAABM010000019">
    <property type="protein sequence ID" value="KAF7671868.1"/>
    <property type="molecule type" value="Genomic_DNA"/>
</dbReference>
<dbReference type="InterPro" id="IPR008758">
    <property type="entry name" value="Peptidase_S28"/>
</dbReference>
<dbReference type="PANTHER" id="PTHR11010:SF23">
    <property type="entry name" value="SERINE PEPTIDASE"/>
    <property type="match status" value="1"/>
</dbReference>
<evidence type="ECO:0000313" key="7">
    <source>
        <dbReference type="EMBL" id="KAF7671868.1"/>
    </source>
</evidence>
<comment type="similarity">
    <text evidence="2">Belongs to the peptidase S28 family.</text>
</comment>
<dbReference type="GO" id="GO:0070008">
    <property type="term" value="F:serine-type exopeptidase activity"/>
    <property type="evidence" value="ECO:0007669"/>
    <property type="project" value="InterPro"/>
</dbReference>
<evidence type="ECO:0000313" key="8">
    <source>
        <dbReference type="Proteomes" id="UP000596902"/>
    </source>
</evidence>
<keyword evidence="4" id="KW-0732">Signal</keyword>
<reference evidence="7" key="2">
    <citation type="submission" date="2020-08" db="EMBL/GenBank/DDBJ databases">
        <title>Draft Genome Sequence of Cumin Blight Pathogen Alternaria burnsii.</title>
        <authorList>
            <person name="Feng Z."/>
        </authorList>
    </citation>
    <scope>NUCLEOTIDE SEQUENCE</scope>
    <source>
        <strain evidence="7">CBS107.38</strain>
    </source>
</reference>
<dbReference type="Gene3D" id="3.40.50.1820">
    <property type="entry name" value="alpha/beta hydrolase"/>
    <property type="match status" value="2"/>
</dbReference>
<evidence type="ECO:0000256" key="1">
    <source>
        <dbReference type="ARBA" id="ARBA00004685"/>
    </source>
</evidence>
<name>A0A8H7AUL8_9PLEO</name>
<sequence>MSGDELNTYVSTRTRLGQPLSSYRASTQARQQARQHSLLVSRSAGAQIHVHEGVNRALHAGEKDVVNGWNRGKLQYGHVFLTKSGSPGVLAEQIGAAAILLEHRYWGTSTPFSNLSTENLKYLTFENSMKDVTHFAREVQLPFATHENASSNAKDVPWIVKTSLVIDHMDSILNTGSRDEQYALKAKFSMQDVAHNDDFMAALAHGPYLWLGNQFSYNTGFFTFSDYIENAVNATPSNLPSEAGVGLDKALEGYAKWWKETRLPNHCASYEYPDFNTTDNTGCFDTYNASSPLFTDTKLGNSMSRQWVWMTCNEPFGNWKVGAPPGRPSLTSRLITTDYWVRQCGLYFPPGPNGETYGIAAGRTAEQVNAYSGGRNFTNTSRLIYVNGEYDPWREISVSAKGRPGGPLQSTKQVPVEIVPGGGHVTDLSTKNGKVNAGVKEVQDRVLKQLFDWVKELSKGN</sequence>
<dbReference type="AlphaFoldDB" id="A0A8H7AUL8"/>
<evidence type="ECO:0000256" key="6">
    <source>
        <dbReference type="ARBA" id="ARBA00023180"/>
    </source>
</evidence>
<dbReference type="Proteomes" id="UP000596902">
    <property type="component" value="Unassembled WGS sequence"/>
</dbReference>
<dbReference type="GeneID" id="62208316"/>
<evidence type="ECO:0000256" key="4">
    <source>
        <dbReference type="ARBA" id="ARBA00022729"/>
    </source>
</evidence>
<keyword evidence="3" id="KW-0645">Protease</keyword>
<keyword evidence="6" id="KW-0325">Glycoprotein</keyword>
<evidence type="ECO:0000256" key="2">
    <source>
        <dbReference type="ARBA" id="ARBA00011079"/>
    </source>
</evidence>
<comment type="caution">
    <text evidence="7">The sequence shown here is derived from an EMBL/GenBank/DDBJ whole genome shotgun (WGS) entry which is preliminary data.</text>
</comment>
<evidence type="ECO:0000256" key="5">
    <source>
        <dbReference type="ARBA" id="ARBA00022801"/>
    </source>
</evidence>
<keyword evidence="8" id="KW-1185">Reference proteome</keyword>
<gene>
    <name evidence="7" type="ORF">GT037_010091</name>
</gene>
<dbReference type="RefSeq" id="XP_038782229.1">
    <property type="nucleotide sequence ID" value="XM_038935138.1"/>
</dbReference>
<accession>A0A8H7AUL8</accession>
<dbReference type="Pfam" id="PF05577">
    <property type="entry name" value="Peptidase_S28"/>
    <property type="match status" value="2"/>
</dbReference>
<dbReference type="GO" id="GO:0008239">
    <property type="term" value="F:dipeptidyl-peptidase activity"/>
    <property type="evidence" value="ECO:0007669"/>
    <property type="project" value="TreeGrafter"/>
</dbReference>
<evidence type="ECO:0008006" key="9">
    <source>
        <dbReference type="Google" id="ProtNLM"/>
    </source>
</evidence>
<protein>
    <recommendedName>
        <fullName evidence="9">Serine carboxypeptidase</fullName>
    </recommendedName>
</protein>
<dbReference type="InterPro" id="IPR029058">
    <property type="entry name" value="AB_hydrolase_fold"/>
</dbReference>
<dbReference type="PANTHER" id="PTHR11010">
    <property type="entry name" value="PROTEASE S28 PRO-X CARBOXYPEPTIDASE-RELATED"/>
    <property type="match status" value="1"/>
</dbReference>
<reference evidence="7" key="1">
    <citation type="submission" date="2020-01" db="EMBL/GenBank/DDBJ databases">
        <authorList>
            <person name="Feng Z.H.Z."/>
        </authorList>
    </citation>
    <scope>NUCLEOTIDE SEQUENCE</scope>
    <source>
        <strain evidence="7">CBS107.38</strain>
    </source>
</reference>
<comment type="pathway">
    <text evidence="1">Mycotoxin biosynthesis.</text>
</comment>
<evidence type="ECO:0000256" key="3">
    <source>
        <dbReference type="ARBA" id="ARBA00022670"/>
    </source>
</evidence>
<proteinExistence type="inferred from homology"/>
<keyword evidence="5" id="KW-0378">Hydrolase</keyword>
<organism evidence="7 8">
    <name type="scientific">Alternaria burnsii</name>
    <dbReference type="NCBI Taxonomy" id="1187904"/>
    <lineage>
        <taxon>Eukaryota</taxon>
        <taxon>Fungi</taxon>
        <taxon>Dikarya</taxon>
        <taxon>Ascomycota</taxon>
        <taxon>Pezizomycotina</taxon>
        <taxon>Dothideomycetes</taxon>
        <taxon>Pleosporomycetidae</taxon>
        <taxon>Pleosporales</taxon>
        <taxon>Pleosporineae</taxon>
        <taxon>Pleosporaceae</taxon>
        <taxon>Alternaria</taxon>
        <taxon>Alternaria sect. Alternaria</taxon>
    </lineage>
</organism>
<dbReference type="GO" id="GO:0006508">
    <property type="term" value="P:proteolysis"/>
    <property type="evidence" value="ECO:0007669"/>
    <property type="project" value="UniProtKB-KW"/>
</dbReference>